<dbReference type="PANTHER" id="PTHR43982:SF6">
    <property type="entry name" value="UBIQUITIN CARBOXYL-TERMINAL HYDROLASE 2-RELATED"/>
    <property type="match status" value="1"/>
</dbReference>
<dbReference type="SUPFAM" id="SSF54001">
    <property type="entry name" value="Cysteine proteinases"/>
    <property type="match status" value="1"/>
</dbReference>
<dbReference type="FunFam" id="3.90.70.10:FF:000122">
    <property type="entry name" value="Ubiquitin carboxyl-terminal hydrolase 2"/>
    <property type="match status" value="1"/>
</dbReference>
<evidence type="ECO:0000259" key="8">
    <source>
        <dbReference type="PROSITE" id="PS50235"/>
    </source>
</evidence>
<feature type="region of interest" description="Disordered" evidence="7">
    <location>
        <begin position="1229"/>
        <end position="1282"/>
    </location>
</feature>
<dbReference type="PROSITE" id="PS00972">
    <property type="entry name" value="USP_1"/>
    <property type="match status" value="1"/>
</dbReference>
<dbReference type="Gene3D" id="3.90.70.10">
    <property type="entry name" value="Cysteine proteinases"/>
    <property type="match status" value="2"/>
</dbReference>
<keyword evidence="5 9" id="KW-0378">Hydrolase</keyword>
<gene>
    <name evidence="9" type="ORF">NA56DRAFT_651269</name>
</gene>
<dbReference type="PROSITE" id="PS50235">
    <property type="entry name" value="USP_3"/>
    <property type="match status" value="1"/>
</dbReference>
<proteinExistence type="predicted"/>
<keyword evidence="4" id="KW-0833">Ubl conjugation pathway</keyword>
<dbReference type="CDD" id="cd02666">
    <property type="entry name" value="Peptidase_C19J"/>
    <property type="match status" value="1"/>
</dbReference>
<accession>A0A2J6PJ66</accession>
<evidence type="ECO:0000256" key="3">
    <source>
        <dbReference type="ARBA" id="ARBA00022670"/>
    </source>
</evidence>
<name>A0A2J6PJ66_9HELO</name>
<dbReference type="EMBL" id="KZ613525">
    <property type="protein sequence ID" value="PMD14054.1"/>
    <property type="molecule type" value="Genomic_DNA"/>
</dbReference>
<dbReference type="GO" id="GO:0061136">
    <property type="term" value="P:regulation of proteasomal protein catabolic process"/>
    <property type="evidence" value="ECO:0007669"/>
    <property type="project" value="TreeGrafter"/>
</dbReference>
<protein>
    <recommendedName>
        <fullName evidence="2">ubiquitinyl hydrolase 1</fullName>
        <ecNumber evidence="2">3.4.19.12</ecNumber>
    </recommendedName>
</protein>
<evidence type="ECO:0000313" key="10">
    <source>
        <dbReference type="Proteomes" id="UP000235672"/>
    </source>
</evidence>
<keyword evidence="10" id="KW-1185">Reference proteome</keyword>
<dbReference type="InterPro" id="IPR044635">
    <property type="entry name" value="UBP14-like"/>
</dbReference>
<dbReference type="InterPro" id="IPR001394">
    <property type="entry name" value="Peptidase_C19_UCH"/>
</dbReference>
<dbReference type="GO" id="GO:0004843">
    <property type="term" value="F:cysteine-type deubiquitinase activity"/>
    <property type="evidence" value="ECO:0007669"/>
    <property type="project" value="UniProtKB-EC"/>
</dbReference>
<dbReference type="InterPro" id="IPR028889">
    <property type="entry name" value="USP"/>
</dbReference>
<dbReference type="InterPro" id="IPR018200">
    <property type="entry name" value="USP_CS"/>
</dbReference>
<sequence>MDDSSTPSRPGKTAPRLINDLLDHDPRHSARQGRNLLVDPAPRYRGVGSLPSRKGKLECRHTLMRKDYQTTAPRSTDEQPDGSTEYKVAAYCSTCLHHFEVTANFWKRKERKYPCKLADDSNPLHHLRHVETRASPEDEKKAGSKKYKPLIEAHTFVCSGRKCPLVVDIKISAPRLSNHLLSYVLDTAKLEARGRREIKNDPDRYQGLFPQTPVQALGYLRKYLMDAKEAKKPTELKKIARRNKKYMLTFADECDELFIYLDFVPVEETSPEPEEGPNYFWRLPIISDDNRDFIDDVVYEIDTLAMLRPQNEGIRTIARPLPALQDIERSLGCFDYPKKDRVVDLRTDEHPCYISLGVVDNFTDKLIEWAYDRQCECDPSNKPYYLDCLQDLANGRQSPDLQTRVVMATSAGELGQKAIEDSYRYFNLEPESVEGDDHIMGLYKSRIESAPRQKDEARDCLLTIAKHRNSEKIEALANDRTMSFEEALEFLNVSADTASDSIEASAVALSLDSSDKAKIAKALRVIANQRSGDYTLQRAAASLESGTGGSMLDVGDAYNRLQIGARNAPDETVLTYYQSLSNGAPSGSKDSYTEALRVIALDRQSNFLLRKLEDPNADVQAGTAEPVGLDNIGNTCYLNSLLQYYYTIKPVRDMVINFQQHRMGLSEEDIKNKRVGGRIVDKSEIIKAQKFVEELHNLFENLKTASSRSIKPTRELAELTIFSSAAVADFRRASISSPHGPPNLSSIMDGLVYGPQWPPPPPPSLPPTVEEEDIEMVDHPSNKNTENGDDSSEATLIDLDQLPPSYSETLGNEETSPGADVVMVNGEDLPDKSGALEKPPPIPPRNKSGLVIQTNEKRDLLPNDELWKFGSQQDVTEVIGNVMFRLQCAIKPTSIEESSGAQIDIIRDTFFGANTVYTQKAQSLERKTEAWPSIIVFPGKVGRDIYEALDVVYDEQQVEIDNTTVPQYASLSKLPPILQIHIQRTDFDHENHRAFKNRNPVLFPETIYLDRYVDTGDPNSAIMRRRREAWAWKDRLRILEARHAALKNEQAQINVPDALLATKDFVNGLQEEEIEGLEVDPALPEALEERISEVATELEAITGRIATLKQKIQGQFVDIREYEYKLQSVFIHRGEAGGGHYWIYIYDFEHDIWREYNDDWVSEVKDRRTIFDNQGGAGGTPYYLVYVKSSNIKDLVNAVCRDVQEVQEVQMSDATEPWPDLQENGVSIADEDEDTPESRHVEHAKPRPIRPKPTAQEPVSAWDDTWTPNQVPSDLDANGKRW</sequence>
<dbReference type="GO" id="GO:0016579">
    <property type="term" value="P:protein deubiquitination"/>
    <property type="evidence" value="ECO:0007669"/>
    <property type="project" value="InterPro"/>
</dbReference>
<organism evidence="9 10">
    <name type="scientific">Hyaloscypha hepaticicola</name>
    <dbReference type="NCBI Taxonomy" id="2082293"/>
    <lineage>
        <taxon>Eukaryota</taxon>
        <taxon>Fungi</taxon>
        <taxon>Dikarya</taxon>
        <taxon>Ascomycota</taxon>
        <taxon>Pezizomycotina</taxon>
        <taxon>Leotiomycetes</taxon>
        <taxon>Helotiales</taxon>
        <taxon>Hyaloscyphaceae</taxon>
        <taxon>Hyaloscypha</taxon>
    </lineage>
</organism>
<evidence type="ECO:0000256" key="7">
    <source>
        <dbReference type="SAM" id="MobiDB-lite"/>
    </source>
</evidence>
<dbReference type="InterPro" id="IPR025305">
    <property type="entry name" value="UCH_repeat_domain"/>
</dbReference>
<evidence type="ECO:0000256" key="4">
    <source>
        <dbReference type="ARBA" id="ARBA00022786"/>
    </source>
</evidence>
<evidence type="ECO:0000256" key="6">
    <source>
        <dbReference type="ARBA" id="ARBA00022807"/>
    </source>
</evidence>
<evidence type="ECO:0000256" key="1">
    <source>
        <dbReference type="ARBA" id="ARBA00000707"/>
    </source>
</evidence>
<dbReference type="GO" id="GO:0043161">
    <property type="term" value="P:proteasome-mediated ubiquitin-dependent protein catabolic process"/>
    <property type="evidence" value="ECO:0007669"/>
    <property type="project" value="InterPro"/>
</dbReference>
<dbReference type="PANTHER" id="PTHR43982">
    <property type="entry name" value="UBIQUITIN CARBOXYL-TERMINAL HYDROLASE"/>
    <property type="match status" value="1"/>
</dbReference>
<dbReference type="Proteomes" id="UP000235672">
    <property type="component" value="Unassembled WGS sequence"/>
</dbReference>
<evidence type="ECO:0000256" key="2">
    <source>
        <dbReference type="ARBA" id="ARBA00012759"/>
    </source>
</evidence>
<dbReference type="OrthoDB" id="2420415at2759"/>
<dbReference type="STRING" id="1745343.A0A2J6PJ66"/>
<feature type="region of interest" description="Disordered" evidence="7">
    <location>
        <begin position="63"/>
        <end position="82"/>
    </location>
</feature>
<dbReference type="EC" id="3.4.19.12" evidence="2"/>
<feature type="region of interest" description="Disordered" evidence="7">
    <location>
        <begin position="736"/>
        <end position="769"/>
    </location>
</feature>
<keyword evidence="3" id="KW-0645">Protease</keyword>
<evidence type="ECO:0000313" key="9">
    <source>
        <dbReference type="EMBL" id="PMD14054.1"/>
    </source>
</evidence>
<feature type="compositionally biased region" description="Pro residues" evidence="7">
    <location>
        <begin position="756"/>
        <end position="766"/>
    </location>
</feature>
<evidence type="ECO:0000256" key="5">
    <source>
        <dbReference type="ARBA" id="ARBA00022801"/>
    </source>
</evidence>
<feature type="compositionally biased region" description="Basic and acidic residues" evidence="7">
    <location>
        <begin position="1236"/>
        <end position="1245"/>
    </location>
</feature>
<feature type="region of interest" description="Disordered" evidence="7">
    <location>
        <begin position="830"/>
        <end position="849"/>
    </location>
</feature>
<dbReference type="GO" id="GO:0070628">
    <property type="term" value="F:proteasome binding"/>
    <property type="evidence" value="ECO:0007669"/>
    <property type="project" value="TreeGrafter"/>
</dbReference>
<keyword evidence="6" id="KW-0788">Thiol protease</keyword>
<dbReference type="InterPro" id="IPR038765">
    <property type="entry name" value="Papain-like_cys_pep_sf"/>
</dbReference>
<comment type="catalytic activity">
    <reaction evidence="1">
        <text>Thiol-dependent hydrolysis of ester, thioester, amide, peptide and isopeptide bonds formed by the C-terminal Gly of ubiquitin (a 76-residue protein attached to proteins as an intracellular targeting signal).</text>
        <dbReference type="EC" id="3.4.19.12"/>
    </reaction>
</comment>
<dbReference type="Pfam" id="PF00443">
    <property type="entry name" value="UCH"/>
    <property type="match status" value="1"/>
</dbReference>
<feature type="region of interest" description="Disordered" evidence="7">
    <location>
        <begin position="1"/>
        <end position="34"/>
    </location>
</feature>
<feature type="domain" description="USP" evidence="8">
    <location>
        <begin position="627"/>
        <end position="1189"/>
    </location>
</feature>
<dbReference type="PROSITE" id="PS00973">
    <property type="entry name" value="USP_2"/>
    <property type="match status" value="1"/>
</dbReference>
<dbReference type="Pfam" id="PF13446">
    <property type="entry name" value="RPT"/>
    <property type="match status" value="4"/>
</dbReference>
<reference evidence="9 10" key="1">
    <citation type="submission" date="2016-05" db="EMBL/GenBank/DDBJ databases">
        <title>A degradative enzymes factory behind the ericoid mycorrhizal symbiosis.</title>
        <authorList>
            <consortium name="DOE Joint Genome Institute"/>
            <person name="Martino E."/>
            <person name="Morin E."/>
            <person name="Grelet G."/>
            <person name="Kuo A."/>
            <person name="Kohler A."/>
            <person name="Daghino S."/>
            <person name="Barry K."/>
            <person name="Choi C."/>
            <person name="Cichocki N."/>
            <person name="Clum A."/>
            <person name="Copeland A."/>
            <person name="Hainaut M."/>
            <person name="Haridas S."/>
            <person name="Labutti K."/>
            <person name="Lindquist E."/>
            <person name="Lipzen A."/>
            <person name="Khouja H.-R."/>
            <person name="Murat C."/>
            <person name="Ohm R."/>
            <person name="Olson A."/>
            <person name="Spatafora J."/>
            <person name="Veneault-Fourrey C."/>
            <person name="Henrissat B."/>
            <person name="Grigoriev I."/>
            <person name="Martin F."/>
            <person name="Perotto S."/>
        </authorList>
    </citation>
    <scope>NUCLEOTIDE SEQUENCE [LARGE SCALE GENOMIC DNA]</scope>
    <source>
        <strain evidence="9 10">UAMH 7357</strain>
    </source>
</reference>